<dbReference type="PANTHER" id="PTHR11690">
    <property type="entry name" value="AMILORIDE-SENSITIVE SODIUM CHANNEL-RELATED"/>
    <property type="match status" value="1"/>
</dbReference>
<keyword evidence="13" id="KW-1185">Reference proteome</keyword>
<dbReference type="OrthoDB" id="5874059at2759"/>
<keyword evidence="10 11" id="KW-0407">Ion channel</keyword>
<dbReference type="GO" id="GO:0005886">
    <property type="term" value="C:plasma membrane"/>
    <property type="evidence" value="ECO:0007669"/>
    <property type="project" value="TreeGrafter"/>
</dbReference>
<dbReference type="AlphaFoldDB" id="A0A913YIR3"/>
<dbReference type="Pfam" id="PF00858">
    <property type="entry name" value="ASC"/>
    <property type="match status" value="1"/>
</dbReference>
<keyword evidence="9 11" id="KW-0739">Sodium transport</keyword>
<evidence type="ECO:0000256" key="6">
    <source>
        <dbReference type="ARBA" id="ARBA00023053"/>
    </source>
</evidence>
<reference evidence="12" key="1">
    <citation type="submission" date="2022-11" db="UniProtKB">
        <authorList>
            <consortium name="EnsemblMetazoa"/>
        </authorList>
    </citation>
    <scope>IDENTIFICATION</scope>
</reference>
<evidence type="ECO:0000256" key="7">
    <source>
        <dbReference type="ARBA" id="ARBA00023065"/>
    </source>
</evidence>
<keyword evidence="8" id="KW-0472">Membrane</keyword>
<dbReference type="GO" id="GO:0015280">
    <property type="term" value="F:ligand-gated sodium channel activity"/>
    <property type="evidence" value="ECO:0007669"/>
    <property type="project" value="TreeGrafter"/>
</dbReference>
<comment type="subcellular location">
    <subcellularLocation>
        <location evidence="1">Membrane</location>
        <topology evidence="1">Multi-pass membrane protein</topology>
    </subcellularLocation>
</comment>
<comment type="similarity">
    <text evidence="11">Belongs to the amiloride-sensitive sodium channel (TC 1.A.6) family.</text>
</comment>
<dbReference type="EnsemblMetazoa" id="XM_028659173.1">
    <property type="protein sequence ID" value="XP_028514974.1"/>
    <property type="gene ID" value="LOC114575076"/>
</dbReference>
<evidence type="ECO:0000256" key="4">
    <source>
        <dbReference type="ARBA" id="ARBA00022692"/>
    </source>
</evidence>
<dbReference type="InterPro" id="IPR001873">
    <property type="entry name" value="ENaC"/>
</dbReference>
<dbReference type="RefSeq" id="XP_028514974.1">
    <property type="nucleotide sequence ID" value="XM_028659173.1"/>
</dbReference>
<dbReference type="Gene3D" id="1.10.287.770">
    <property type="entry name" value="YojJ-like"/>
    <property type="match status" value="1"/>
</dbReference>
<organism evidence="12 13">
    <name type="scientific">Exaiptasia diaphana</name>
    <name type="common">Tropical sea anemone</name>
    <name type="synonym">Aiptasia pulchella</name>
    <dbReference type="NCBI Taxonomy" id="2652724"/>
    <lineage>
        <taxon>Eukaryota</taxon>
        <taxon>Metazoa</taxon>
        <taxon>Cnidaria</taxon>
        <taxon>Anthozoa</taxon>
        <taxon>Hexacorallia</taxon>
        <taxon>Actiniaria</taxon>
        <taxon>Aiptasiidae</taxon>
        <taxon>Exaiptasia</taxon>
    </lineage>
</organism>
<dbReference type="GeneID" id="114575076"/>
<dbReference type="KEGG" id="epa:114575076"/>
<evidence type="ECO:0000256" key="8">
    <source>
        <dbReference type="ARBA" id="ARBA00023136"/>
    </source>
</evidence>
<dbReference type="Proteomes" id="UP000887567">
    <property type="component" value="Unplaced"/>
</dbReference>
<keyword evidence="5" id="KW-1133">Transmembrane helix</keyword>
<keyword evidence="4 11" id="KW-0812">Transmembrane</keyword>
<keyword evidence="3 11" id="KW-0894">Sodium channel</keyword>
<dbReference type="PRINTS" id="PR01078">
    <property type="entry name" value="AMINACHANNEL"/>
</dbReference>
<protein>
    <submittedName>
        <fullName evidence="12">Uncharacterized protein</fullName>
    </submittedName>
</protein>
<keyword evidence="6" id="KW-0915">Sodium</keyword>
<name>A0A913YIR3_EXADI</name>
<keyword evidence="7 11" id="KW-0406">Ion transport</keyword>
<evidence type="ECO:0000256" key="3">
    <source>
        <dbReference type="ARBA" id="ARBA00022461"/>
    </source>
</evidence>
<evidence type="ECO:0000313" key="12">
    <source>
        <dbReference type="EnsemblMetazoa" id="XP_028514974.1"/>
    </source>
</evidence>
<proteinExistence type="inferred from homology"/>
<evidence type="ECO:0000256" key="5">
    <source>
        <dbReference type="ARBA" id="ARBA00022989"/>
    </source>
</evidence>
<accession>A0A913YIR3</accession>
<keyword evidence="2 11" id="KW-0813">Transport</keyword>
<evidence type="ECO:0000256" key="10">
    <source>
        <dbReference type="ARBA" id="ARBA00023303"/>
    </source>
</evidence>
<evidence type="ECO:0000313" key="13">
    <source>
        <dbReference type="Proteomes" id="UP000887567"/>
    </source>
</evidence>
<evidence type="ECO:0000256" key="9">
    <source>
        <dbReference type="ARBA" id="ARBA00023201"/>
    </source>
</evidence>
<evidence type="ECO:0000256" key="11">
    <source>
        <dbReference type="RuleBase" id="RU000679"/>
    </source>
</evidence>
<evidence type="ECO:0000256" key="2">
    <source>
        <dbReference type="ARBA" id="ARBA00022448"/>
    </source>
</evidence>
<evidence type="ECO:0000256" key="1">
    <source>
        <dbReference type="ARBA" id="ARBA00004141"/>
    </source>
</evidence>
<sequence length="149" mass="17353">MCYSSVLQDIRIMNSFLECQNSCPTECSSSEFRTVQSTALLNTKHLVDDANEYCKHDNKSTSICQEMTNMSDAQKIQYFRENLVSINVYLKDFYFEEVRQVPVFGWSELVSGVGGNFGLFLGMSILTIMEFFEFQLRQVYYYATLAWKR</sequence>